<dbReference type="RefSeq" id="WP_139034253.1">
    <property type="nucleotide sequence ID" value="NZ_VDDA01000001.1"/>
</dbReference>
<organism evidence="1 2">
    <name type="scientific">Methylobacterium terricola</name>
    <dbReference type="NCBI Taxonomy" id="2583531"/>
    <lineage>
        <taxon>Bacteria</taxon>
        <taxon>Pseudomonadati</taxon>
        <taxon>Pseudomonadota</taxon>
        <taxon>Alphaproteobacteria</taxon>
        <taxon>Hyphomicrobiales</taxon>
        <taxon>Methylobacteriaceae</taxon>
        <taxon>Methylobacterium</taxon>
    </lineage>
</organism>
<name>A0A5C4LNN5_9HYPH</name>
<gene>
    <name evidence="1" type="ORF">FF100_00595</name>
</gene>
<accession>A0A5C4LNN5</accession>
<evidence type="ECO:0000313" key="2">
    <source>
        <dbReference type="Proteomes" id="UP000305267"/>
    </source>
</evidence>
<dbReference type="Proteomes" id="UP000305267">
    <property type="component" value="Unassembled WGS sequence"/>
</dbReference>
<dbReference type="OrthoDB" id="581589at2"/>
<proteinExistence type="predicted"/>
<dbReference type="InterPro" id="IPR018777">
    <property type="entry name" value="Replication_initiator_prot_A"/>
</dbReference>
<dbReference type="Pfam" id="PF10134">
    <property type="entry name" value="RPA"/>
    <property type="match status" value="1"/>
</dbReference>
<sequence length="363" mass="41836">MSHRRNDQIDMVVPFVHFRDQRETMERPFFSIAKQKRLKEIDYTSPDGSVWVRVLPNQAYGMATIWDADILIWAASTICEMKKRGRNDIPRKLNFMPYDLLKGIGRETGGRQYKLLRDALFRLQSTSVRTNIRAEKAKRKERQFSWIDSFDDTIDEETNASRGMSITLSDWFYEGVLMDGGVLAIDPAYFGITGGRERWLYRIARKHAGGAGEGGFAISLPTLFEKSGAEGTYRRFKFEIAKIAKADELPGFVLRIEDKERGEPHLRMIRRDLVTDEILIAAAPKPKSPTKRTRKPKAAQELPLFRHLSDETIALCRKAHPGWDVYGLKTEFDHWLEGDADREPKNYESAFLGFAERFVRDAH</sequence>
<dbReference type="EMBL" id="VDDA01000001">
    <property type="protein sequence ID" value="TNC16441.1"/>
    <property type="molecule type" value="Genomic_DNA"/>
</dbReference>
<comment type="caution">
    <text evidence="1">The sequence shown here is derived from an EMBL/GenBank/DDBJ whole genome shotgun (WGS) entry which is preliminary data.</text>
</comment>
<reference evidence="1 2" key="1">
    <citation type="submission" date="2019-06" db="EMBL/GenBank/DDBJ databases">
        <title>Genome of Methylobacterium sp. 17Sr1-39.</title>
        <authorList>
            <person name="Seo T."/>
        </authorList>
    </citation>
    <scope>NUCLEOTIDE SEQUENCE [LARGE SCALE GENOMIC DNA]</scope>
    <source>
        <strain evidence="1 2">17Sr1-39</strain>
    </source>
</reference>
<keyword evidence="2" id="KW-1185">Reference proteome</keyword>
<dbReference type="AlphaFoldDB" id="A0A5C4LNN5"/>
<evidence type="ECO:0000313" key="1">
    <source>
        <dbReference type="EMBL" id="TNC16441.1"/>
    </source>
</evidence>
<protein>
    <submittedName>
        <fullName evidence="1">Plasmid replication initiator protein</fullName>
    </submittedName>
</protein>